<evidence type="ECO:0008006" key="4">
    <source>
        <dbReference type="Google" id="ProtNLM"/>
    </source>
</evidence>
<feature type="transmembrane region" description="Helical" evidence="1">
    <location>
        <begin position="12"/>
        <end position="30"/>
    </location>
</feature>
<dbReference type="AlphaFoldDB" id="A0A3M9NGK7"/>
<gene>
    <name evidence="2" type="ORF">EFY79_09135</name>
</gene>
<dbReference type="EMBL" id="RJJR01000006">
    <property type="protein sequence ID" value="RNI36914.1"/>
    <property type="molecule type" value="Genomic_DNA"/>
</dbReference>
<feature type="transmembrane region" description="Helical" evidence="1">
    <location>
        <begin position="69"/>
        <end position="89"/>
    </location>
</feature>
<evidence type="ECO:0000256" key="1">
    <source>
        <dbReference type="SAM" id="Phobius"/>
    </source>
</evidence>
<dbReference type="RefSeq" id="WP_123120398.1">
    <property type="nucleotide sequence ID" value="NZ_RJJR01000006.1"/>
</dbReference>
<feature type="transmembrane region" description="Helical" evidence="1">
    <location>
        <begin position="36"/>
        <end position="57"/>
    </location>
</feature>
<evidence type="ECO:0000313" key="2">
    <source>
        <dbReference type="EMBL" id="RNI36914.1"/>
    </source>
</evidence>
<organism evidence="2 3">
    <name type="scientific">Hanamia caeni</name>
    <dbReference type="NCBI Taxonomy" id="2294116"/>
    <lineage>
        <taxon>Bacteria</taxon>
        <taxon>Pseudomonadati</taxon>
        <taxon>Bacteroidota</taxon>
        <taxon>Chitinophagia</taxon>
        <taxon>Chitinophagales</taxon>
        <taxon>Chitinophagaceae</taxon>
        <taxon>Hanamia</taxon>
    </lineage>
</organism>
<comment type="caution">
    <text evidence="2">The sequence shown here is derived from an EMBL/GenBank/DDBJ whole genome shotgun (WGS) entry which is preliminary data.</text>
</comment>
<evidence type="ECO:0000313" key="3">
    <source>
        <dbReference type="Proteomes" id="UP000267223"/>
    </source>
</evidence>
<keyword evidence="1" id="KW-0472">Membrane</keyword>
<name>A0A3M9NGK7_9BACT</name>
<dbReference type="OrthoDB" id="676524at2"/>
<protein>
    <recommendedName>
        <fullName evidence="4">VanZ-like domain-containing protein</fullName>
    </recommendedName>
</protein>
<keyword evidence="1" id="KW-1133">Transmembrane helix</keyword>
<sequence length="93" mass="10501">MIKLEPDKKKHFWVGMLMGAIFHILVIFFIPQNFWLGILITFILIVALCYGFELFSLITKLGHYEVMDAVVGIIGGTIGMGVIVLIQYVRITA</sequence>
<proteinExistence type="predicted"/>
<keyword evidence="1" id="KW-0812">Transmembrane</keyword>
<keyword evidence="3" id="KW-1185">Reference proteome</keyword>
<reference evidence="2 3" key="1">
    <citation type="submission" date="2018-11" db="EMBL/GenBank/DDBJ databases">
        <title>Draft genome sequence of Ferruginibacter sp. BO-59.</title>
        <authorList>
            <person name="Im W.T."/>
        </authorList>
    </citation>
    <scope>NUCLEOTIDE SEQUENCE [LARGE SCALE GENOMIC DNA]</scope>
    <source>
        <strain evidence="2 3">BO-59</strain>
    </source>
</reference>
<dbReference type="Proteomes" id="UP000267223">
    <property type="component" value="Unassembled WGS sequence"/>
</dbReference>
<accession>A0A3M9NGK7</accession>